<sequence>MSTNADNVLNSSEVRSLRHLMVSQLKMYLRLRTLSTTGNKGELIFRFIEDNIKRNEDGTLNELNSLRMKAQNVEQLIDIAAAVDEIRSTKQENKQYQSPQSRSFCTRDEQRRKCNPATDDARNSTGWRCGYKGHASFMCILLPCERGSPIAPPRNTSR</sequence>
<proteinExistence type="predicted"/>
<feature type="region of interest" description="Disordered" evidence="1">
    <location>
        <begin position="90"/>
        <end position="120"/>
    </location>
</feature>
<feature type="domain" description="SAP" evidence="2">
    <location>
        <begin position="17"/>
        <end position="51"/>
    </location>
</feature>
<dbReference type="InterPro" id="IPR036361">
    <property type="entry name" value="SAP_dom_sf"/>
</dbReference>
<evidence type="ECO:0000313" key="4">
    <source>
        <dbReference type="Proteomes" id="UP000887013"/>
    </source>
</evidence>
<organism evidence="3 4">
    <name type="scientific">Nephila pilipes</name>
    <name type="common">Giant wood spider</name>
    <name type="synonym">Nephila maculata</name>
    <dbReference type="NCBI Taxonomy" id="299642"/>
    <lineage>
        <taxon>Eukaryota</taxon>
        <taxon>Metazoa</taxon>
        <taxon>Ecdysozoa</taxon>
        <taxon>Arthropoda</taxon>
        <taxon>Chelicerata</taxon>
        <taxon>Arachnida</taxon>
        <taxon>Araneae</taxon>
        <taxon>Araneomorphae</taxon>
        <taxon>Entelegynae</taxon>
        <taxon>Araneoidea</taxon>
        <taxon>Nephilidae</taxon>
        <taxon>Nephila</taxon>
    </lineage>
</organism>
<reference evidence="3" key="1">
    <citation type="submission" date="2020-08" db="EMBL/GenBank/DDBJ databases">
        <title>Multicomponent nature underlies the extraordinary mechanical properties of spider dragline silk.</title>
        <authorList>
            <person name="Kono N."/>
            <person name="Nakamura H."/>
            <person name="Mori M."/>
            <person name="Yoshida Y."/>
            <person name="Ohtoshi R."/>
            <person name="Malay A.D."/>
            <person name="Moran D.A.P."/>
            <person name="Tomita M."/>
            <person name="Numata K."/>
            <person name="Arakawa K."/>
        </authorList>
    </citation>
    <scope>NUCLEOTIDE SEQUENCE</scope>
</reference>
<protein>
    <recommendedName>
        <fullName evidence="2">SAP domain-containing protein</fullName>
    </recommendedName>
</protein>
<dbReference type="Proteomes" id="UP000887013">
    <property type="component" value="Unassembled WGS sequence"/>
</dbReference>
<evidence type="ECO:0000256" key="1">
    <source>
        <dbReference type="SAM" id="MobiDB-lite"/>
    </source>
</evidence>
<feature type="compositionally biased region" description="Polar residues" evidence="1">
    <location>
        <begin position="94"/>
        <end position="104"/>
    </location>
</feature>
<dbReference type="PROSITE" id="PS50800">
    <property type="entry name" value="SAP"/>
    <property type="match status" value="1"/>
</dbReference>
<dbReference type="AlphaFoldDB" id="A0A8X6MZ33"/>
<dbReference type="OrthoDB" id="7482857at2759"/>
<accession>A0A8X6MZ33</accession>
<evidence type="ECO:0000259" key="2">
    <source>
        <dbReference type="PROSITE" id="PS50800"/>
    </source>
</evidence>
<dbReference type="InterPro" id="IPR003034">
    <property type="entry name" value="SAP_dom"/>
</dbReference>
<comment type="caution">
    <text evidence="3">The sequence shown here is derived from an EMBL/GenBank/DDBJ whole genome shotgun (WGS) entry which is preliminary data.</text>
</comment>
<keyword evidence="4" id="KW-1185">Reference proteome</keyword>
<dbReference type="Gene3D" id="1.10.720.30">
    <property type="entry name" value="SAP domain"/>
    <property type="match status" value="1"/>
</dbReference>
<evidence type="ECO:0000313" key="3">
    <source>
        <dbReference type="EMBL" id="GFS85136.1"/>
    </source>
</evidence>
<dbReference type="EMBL" id="BMAW01003722">
    <property type="protein sequence ID" value="GFS85136.1"/>
    <property type="molecule type" value="Genomic_DNA"/>
</dbReference>
<dbReference type="SUPFAM" id="SSF68906">
    <property type="entry name" value="SAP domain"/>
    <property type="match status" value="1"/>
</dbReference>
<gene>
    <name evidence="3" type="ORF">NPIL_379161</name>
</gene>
<name>A0A8X6MZ33_NEPPI</name>